<dbReference type="Proteomes" id="UP000256253">
    <property type="component" value="Unassembled WGS sequence"/>
</dbReference>
<proteinExistence type="predicted"/>
<gene>
    <name evidence="1" type="ORF">DFJ65_3424</name>
</gene>
<dbReference type="EMBL" id="QTUA01000002">
    <property type="protein sequence ID" value="REF24638.1"/>
    <property type="molecule type" value="Genomic_DNA"/>
</dbReference>
<protein>
    <submittedName>
        <fullName evidence="1">Uncharacterized protein</fullName>
    </submittedName>
</protein>
<name>A0A3D9U569_9MICO</name>
<accession>A0A3D9U569</accession>
<comment type="caution">
    <text evidence="1">The sequence shown here is derived from an EMBL/GenBank/DDBJ whole genome shotgun (WGS) entry which is preliminary data.</text>
</comment>
<dbReference type="AlphaFoldDB" id="A0A3D9U569"/>
<evidence type="ECO:0000313" key="1">
    <source>
        <dbReference type="EMBL" id="REF24638.1"/>
    </source>
</evidence>
<sequence length="86" mass="9208">MWVAGGKGHFGPAAHPLEPPVQGLLACWRRRSYQWEALVIVAIEPPTAAGSGPASAKEEAVIMQRWVPAADLRPVPADPNRAFGAR</sequence>
<evidence type="ECO:0000313" key="2">
    <source>
        <dbReference type="Proteomes" id="UP000256253"/>
    </source>
</evidence>
<organism evidence="1 2">
    <name type="scientific">Calidifontibacter indicus</name>
    <dbReference type="NCBI Taxonomy" id="419650"/>
    <lineage>
        <taxon>Bacteria</taxon>
        <taxon>Bacillati</taxon>
        <taxon>Actinomycetota</taxon>
        <taxon>Actinomycetes</taxon>
        <taxon>Micrococcales</taxon>
        <taxon>Dermacoccaceae</taxon>
        <taxon>Calidifontibacter</taxon>
    </lineage>
</organism>
<keyword evidence="2" id="KW-1185">Reference proteome</keyword>
<reference evidence="1 2" key="1">
    <citation type="submission" date="2018-08" db="EMBL/GenBank/DDBJ databases">
        <title>Sequencing the genomes of 1000 actinobacteria strains.</title>
        <authorList>
            <person name="Klenk H.-P."/>
        </authorList>
    </citation>
    <scope>NUCLEOTIDE SEQUENCE [LARGE SCALE GENOMIC DNA]</scope>
    <source>
        <strain evidence="1 2">DSM 22967</strain>
    </source>
</reference>